<dbReference type="STRING" id="1842727.RD110_04145"/>
<dbReference type="InterPro" id="IPR018060">
    <property type="entry name" value="HTH_AraC"/>
</dbReference>
<dbReference type="FunFam" id="1.10.10.60:FF:000132">
    <property type="entry name" value="AraC family transcriptional regulator"/>
    <property type="match status" value="1"/>
</dbReference>
<gene>
    <name evidence="6" type="ORF">RD110_04145</name>
</gene>
<dbReference type="AlphaFoldDB" id="A0A1P8JRX0"/>
<evidence type="ECO:0000256" key="2">
    <source>
        <dbReference type="ARBA" id="ARBA00023015"/>
    </source>
</evidence>
<proteinExistence type="predicted"/>
<evidence type="ECO:0000259" key="5">
    <source>
        <dbReference type="PROSITE" id="PS01124"/>
    </source>
</evidence>
<dbReference type="SMART" id="SM00342">
    <property type="entry name" value="HTH_ARAC"/>
    <property type="match status" value="1"/>
</dbReference>
<reference evidence="6 7" key="1">
    <citation type="submission" date="2017-01" db="EMBL/GenBank/DDBJ databases">
        <authorList>
            <person name="Mah S.A."/>
            <person name="Swanson W.J."/>
            <person name="Moy G.W."/>
            <person name="Vacquier V.D."/>
        </authorList>
    </citation>
    <scope>NUCLEOTIDE SEQUENCE [LARGE SCALE GENOMIC DNA]</scope>
    <source>
        <strain evidence="6 7">DCY110</strain>
    </source>
</reference>
<dbReference type="CDD" id="cd06124">
    <property type="entry name" value="cupin_NimR-like_N"/>
    <property type="match status" value="1"/>
</dbReference>
<dbReference type="EMBL" id="CP019236">
    <property type="protein sequence ID" value="APW36496.1"/>
    <property type="molecule type" value="Genomic_DNA"/>
</dbReference>
<dbReference type="InterPro" id="IPR014710">
    <property type="entry name" value="RmlC-like_jellyroll"/>
</dbReference>
<name>A0A1P8JRX0_9BURK</name>
<dbReference type="SUPFAM" id="SSF51182">
    <property type="entry name" value="RmlC-like cupins"/>
    <property type="match status" value="1"/>
</dbReference>
<sequence>MPSARQPKSARQAAVRRELPALFDGLAPQPLHLRGATIDAHSFYPLLRHQYGELVYSFSGVIEITVGARHFLAPPHHGVWIPPGVDHVGASRDEVSFSALCLDAGYSEAMPAEPCTLAIAPLPRQLLETLHQRHADYPRDAAELRLFQVLVDELRQSQPQESYLPMSEDAQLGPVLRALQQDPAIERSLQQWAEVVHSTERTLSRRCQRDLGMSFSEWTQRLRLLRALSLLQGRRSVHAIALDLGYSSASAFIAMFQRRMGVTPEAFRRKSPASSYRSH</sequence>
<dbReference type="PRINTS" id="PR00032">
    <property type="entry name" value="HTHARAC"/>
</dbReference>
<dbReference type="InterPro" id="IPR009057">
    <property type="entry name" value="Homeodomain-like_sf"/>
</dbReference>
<feature type="domain" description="HTH araC/xylS-type" evidence="5">
    <location>
        <begin position="173"/>
        <end position="270"/>
    </location>
</feature>
<evidence type="ECO:0000256" key="1">
    <source>
        <dbReference type="ARBA" id="ARBA00022491"/>
    </source>
</evidence>
<dbReference type="PROSITE" id="PS00041">
    <property type="entry name" value="HTH_ARAC_FAMILY_1"/>
    <property type="match status" value="1"/>
</dbReference>
<dbReference type="OrthoDB" id="9804543at2"/>
<evidence type="ECO:0000256" key="3">
    <source>
        <dbReference type="ARBA" id="ARBA00023125"/>
    </source>
</evidence>
<dbReference type="GO" id="GO:0043565">
    <property type="term" value="F:sequence-specific DNA binding"/>
    <property type="evidence" value="ECO:0007669"/>
    <property type="project" value="InterPro"/>
</dbReference>
<dbReference type="Gene3D" id="2.60.120.10">
    <property type="entry name" value="Jelly Rolls"/>
    <property type="match status" value="1"/>
</dbReference>
<dbReference type="RefSeq" id="WP_076196974.1">
    <property type="nucleotide sequence ID" value="NZ_CP019236.1"/>
</dbReference>
<dbReference type="Gene3D" id="1.10.10.60">
    <property type="entry name" value="Homeodomain-like"/>
    <property type="match status" value="1"/>
</dbReference>
<dbReference type="KEGG" id="rhy:RD110_04145"/>
<dbReference type="PANTHER" id="PTHR11019:SF190">
    <property type="entry name" value="ARAC-FAMILY REGULATORY PROTEIN"/>
    <property type="match status" value="1"/>
</dbReference>
<dbReference type="InterPro" id="IPR011051">
    <property type="entry name" value="RmlC_Cupin_sf"/>
</dbReference>
<keyword evidence="3" id="KW-0238">DNA-binding</keyword>
<dbReference type="Proteomes" id="UP000186609">
    <property type="component" value="Chromosome"/>
</dbReference>
<dbReference type="InterPro" id="IPR020449">
    <property type="entry name" value="Tscrpt_reg_AraC-type_HTH"/>
</dbReference>
<evidence type="ECO:0000313" key="6">
    <source>
        <dbReference type="EMBL" id="APW36496.1"/>
    </source>
</evidence>
<keyword evidence="1" id="KW-0678">Repressor</keyword>
<organism evidence="6 7">
    <name type="scientific">Rhodoferax koreensis</name>
    <dbReference type="NCBI Taxonomy" id="1842727"/>
    <lineage>
        <taxon>Bacteria</taxon>
        <taxon>Pseudomonadati</taxon>
        <taxon>Pseudomonadota</taxon>
        <taxon>Betaproteobacteria</taxon>
        <taxon>Burkholderiales</taxon>
        <taxon>Comamonadaceae</taxon>
        <taxon>Rhodoferax</taxon>
    </lineage>
</organism>
<keyword evidence="7" id="KW-1185">Reference proteome</keyword>
<dbReference type="Pfam" id="PF12833">
    <property type="entry name" value="HTH_18"/>
    <property type="match status" value="1"/>
</dbReference>
<keyword evidence="2" id="KW-0805">Transcription regulation</keyword>
<evidence type="ECO:0000313" key="7">
    <source>
        <dbReference type="Proteomes" id="UP000186609"/>
    </source>
</evidence>
<accession>A0A1P8JRX0</accession>
<dbReference type="InterPro" id="IPR018062">
    <property type="entry name" value="HTH_AraC-typ_CS"/>
</dbReference>
<evidence type="ECO:0000256" key="4">
    <source>
        <dbReference type="ARBA" id="ARBA00023163"/>
    </source>
</evidence>
<dbReference type="PROSITE" id="PS01124">
    <property type="entry name" value="HTH_ARAC_FAMILY_2"/>
    <property type="match status" value="1"/>
</dbReference>
<dbReference type="GO" id="GO:0003700">
    <property type="term" value="F:DNA-binding transcription factor activity"/>
    <property type="evidence" value="ECO:0007669"/>
    <property type="project" value="InterPro"/>
</dbReference>
<keyword evidence="4" id="KW-0804">Transcription</keyword>
<dbReference type="PANTHER" id="PTHR11019">
    <property type="entry name" value="HTH-TYPE TRANSCRIPTIONAL REGULATOR NIMR"/>
    <property type="match status" value="1"/>
</dbReference>
<dbReference type="SUPFAM" id="SSF46689">
    <property type="entry name" value="Homeodomain-like"/>
    <property type="match status" value="1"/>
</dbReference>
<protein>
    <recommendedName>
        <fullName evidence="5">HTH araC/xylS-type domain-containing protein</fullName>
    </recommendedName>
</protein>